<reference evidence="2" key="1">
    <citation type="submission" date="2022-08" db="EMBL/GenBank/DDBJ databases">
        <title>A Global Phylogenomic Analysis of the Shiitake Genus Lentinula.</title>
        <authorList>
            <consortium name="DOE Joint Genome Institute"/>
            <person name="Sierra-Patev S."/>
            <person name="Min B."/>
            <person name="Naranjo-Ortiz M."/>
            <person name="Looney B."/>
            <person name="Konkel Z."/>
            <person name="Slot J.C."/>
            <person name="Sakamoto Y."/>
            <person name="Steenwyk J.L."/>
            <person name="Rokas A."/>
            <person name="Carro J."/>
            <person name="Camarero S."/>
            <person name="Ferreira P."/>
            <person name="Molpeceres G."/>
            <person name="Ruiz-Duenas F.J."/>
            <person name="Serrano A."/>
            <person name="Henrissat B."/>
            <person name="Drula E."/>
            <person name="Hughes K.W."/>
            <person name="Mata J.L."/>
            <person name="Ishikawa N.K."/>
            <person name="Vargas-Isla R."/>
            <person name="Ushijima S."/>
            <person name="Smith C.A."/>
            <person name="Ahrendt S."/>
            <person name="Andreopoulos W."/>
            <person name="He G."/>
            <person name="Labutti K."/>
            <person name="Lipzen A."/>
            <person name="Ng V."/>
            <person name="Riley R."/>
            <person name="Sandor L."/>
            <person name="Barry K."/>
            <person name="Martinez A.T."/>
            <person name="Xiao Y."/>
            <person name="Gibbons J.G."/>
            <person name="Terashima K."/>
            <person name="Grigoriev I.V."/>
            <person name="Hibbett D.S."/>
        </authorList>
    </citation>
    <scope>NUCLEOTIDE SEQUENCE</scope>
    <source>
        <strain evidence="2">RHP3577 ss4</strain>
    </source>
</reference>
<sequence length="698" mass="77376">MNQRYANGLPARKFFPWELNVNGSMEILEGGDFFVQNVQHTIVKKPQLGESAVANVTASLLLPSPQIDEAESIRKENAQAQRGEPGQEEVRVGALPTAQPASTTSQYIQDRAGRVFLVPALPPPSSSGYITSASQPLVVRSSTSFGFHPTIAHNSSGVQVGLPGLPSALPLSTLAPPASSLAASLNGQGYGYTASHSIYNVNRSQMAGMAYATDIEKKVMIEALMIVIPGVHINIGMHALKALALSKILPMWQQWSSNYPLSICNISMKDKNWLEFEPLNIHDTDAIKAQYYSNPKKANAPPAFKKDYKASILLHVPNRIISKVEYKKATKTYEQDQESTGAPTRSPSPTVGSSRLFKPSTPPQESYKKTRKGGIPSVYRSPDREKLAAALRAEKMPKTTNNVAILWESAIPVRVFHAKNLHLDQLILLAGRNAAWSEYCEEGTPSTLFVDLSEKKAAKGKFKITSLGQSEPPIFDGPEVAVKQLFFTKTSINSKPSKTSENISKGRETTVVKHFYPCDPENQHRALVMKLKVIQYGQALLNLVYAYIQSVNPSENVDRFIEIPKFRFVQTALAVEQVPLSTPGTRPQVFLLEEDLLAMNKGPFKKYMSNMPHIFMIFDNSEDAVRADFLRFTQHVMYWKTGKIAYISDYQGNSSTLTDYGNVPEGFEGLETHHDCNNRFCEFFNLPKMNKIPQACVD</sequence>
<evidence type="ECO:0008006" key="4">
    <source>
        <dbReference type="Google" id="ProtNLM"/>
    </source>
</evidence>
<evidence type="ECO:0000313" key="2">
    <source>
        <dbReference type="EMBL" id="KAJ4463808.1"/>
    </source>
</evidence>
<dbReference type="EMBL" id="JANVFT010000152">
    <property type="protein sequence ID" value="KAJ4463808.1"/>
    <property type="molecule type" value="Genomic_DNA"/>
</dbReference>
<accession>A0ABQ8UWX7</accession>
<feature type="region of interest" description="Disordered" evidence="1">
    <location>
        <begin position="332"/>
        <end position="379"/>
    </location>
</feature>
<name>A0ABQ8UWX7_9AGAR</name>
<feature type="compositionally biased region" description="Polar residues" evidence="1">
    <location>
        <begin position="338"/>
        <end position="353"/>
    </location>
</feature>
<evidence type="ECO:0000313" key="3">
    <source>
        <dbReference type="Proteomes" id="UP001150217"/>
    </source>
</evidence>
<gene>
    <name evidence="2" type="ORF">C8R41DRAFT_872311</name>
</gene>
<protein>
    <recommendedName>
        <fullName evidence="4">Alpha-type protein kinase domain-containing protein</fullName>
    </recommendedName>
</protein>
<proteinExistence type="predicted"/>
<dbReference type="Proteomes" id="UP001150217">
    <property type="component" value="Unassembled WGS sequence"/>
</dbReference>
<evidence type="ECO:0000256" key="1">
    <source>
        <dbReference type="SAM" id="MobiDB-lite"/>
    </source>
</evidence>
<keyword evidence="3" id="KW-1185">Reference proteome</keyword>
<comment type="caution">
    <text evidence="2">The sequence shown here is derived from an EMBL/GenBank/DDBJ whole genome shotgun (WGS) entry which is preliminary data.</text>
</comment>
<organism evidence="2 3">
    <name type="scientific">Lentinula lateritia</name>
    <dbReference type="NCBI Taxonomy" id="40482"/>
    <lineage>
        <taxon>Eukaryota</taxon>
        <taxon>Fungi</taxon>
        <taxon>Dikarya</taxon>
        <taxon>Basidiomycota</taxon>
        <taxon>Agaricomycotina</taxon>
        <taxon>Agaricomycetes</taxon>
        <taxon>Agaricomycetidae</taxon>
        <taxon>Agaricales</taxon>
        <taxon>Marasmiineae</taxon>
        <taxon>Omphalotaceae</taxon>
        <taxon>Lentinula</taxon>
    </lineage>
</organism>